<protein>
    <recommendedName>
        <fullName evidence="4">Transmembrane protein</fullName>
    </recommendedName>
</protein>
<feature type="transmembrane region" description="Helical" evidence="1">
    <location>
        <begin position="54"/>
        <end position="78"/>
    </location>
</feature>
<sequence length="138" mass="14838">MGWYGVSLLWSMPTADKTSIAVWLIAGLLAHDAVFAPLCLAAGHSARRVLPRRWWAPILAAASATLLIVLLALPVVYPRSESTRAPGNAQNGTLLDRPYGWGLTIALLVVWALAIVLIARRHRATDDDGHDGTDPDPA</sequence>
<organism evidence="2 3">
    <name type="scientific">Williamsia serinedens</name>
    <dbReference type="NCBI Taxonomy" id="391736"/>
    <lineage>
        <taxon>Bacteria</taxon>
        <taxon>Bacillati</taxon>
        <taxon>Actinomycetota</taxon>
        <taxon>Actinomycetes</taxon>
        <taxon>Mycobacteriales</taxon>
        <taxon>Nocardiaceae</taxon>
        <taxon>Williamsia</taxon>
    </lineage>
</organism>
<evidence type="ECO:0000313" key="3">
    <source>
        <dbReference type="Proteomes" id="UP001205740"/>
    </source>
</evidence>
<feature type="transmembrane region" description="Helical" evidence="1">
    <location>
        <begin position="20"/>
        <end position="42"/>
    </location>
</feature>
<accession>A0ABT1H6X4</accession>
<feature type="transmembrane region" description="Helical" evidence="1">
    <location>
        <begin position="98"/>
        <end position="119"/>
    </location>
</feature>
<keyword evidence="1" id="KW-1133">Transmembrane helix</keyword>
<gene>
    <name evidence="2" type="ORF">LX12_003552</name>
</gene>
<evidence type="ECO:0000313" key="2">
    <source>
        <dbReference type="EMBL" id="MCP2162348.1"/>
    </source>
</evidence>
<keyword evidence="1" id="KW-0812">Transmembrane</keyword>
<keyword evidence="3" id="KW-1185">Reference proteome</keyword>
<dbReference type="EMBL" id="JAMTCG010000006">
    <property type="protein sequence ID" value="MCP2162348.1"/>
    <property type="molecule type" value="Genomic_DNA"/>
</dbReference>
<evidence type="ECO:0008006" key="4">
    <source>
        <dbReference type="Google" id="ProtNLM"/>
    </source>
</evidence>
<evidence type="ECO:0000256" key="1">
    <source>
        <dbReference type="SAM" id="Phobius"/>
    </source>
</evidence>
<proteinExistence type="predicted"/>
<keyword evidence="1" id="KW-0472">Membrane</keyword>
<dbReference type="Proteomes" id="UP001205740">
    <property type="component" value="Unassembled WGS sequence"/>
</dbReference>
<comment type="caution">
    <text evidence="2">The sequence shown here is derived from an EMBL/GenBank/DDBJ whole genome shotgun (WGS) entry which is preliminary data.</text>
</comment>
<reference evidence="2 3" key="1">
    <citation type="submission" date="2022-06" db="EMBL/GenBank/DDBJ databases">
        <title>Genomic Encyclopedia of Archaeal and Bacterial Type Strains, Phase II (KMG-II): from individual species to whole genera.</title>
        <authorList>
            <person name="Goeker M."/>
        </authorList>
    </citation>
    <scope>NUCLEOTIDE SEQUENCE [LARGE SCALE GENOMIC DNA]</scope>
    <source>
        <strain evidence="2 3">DSM 45037</strain>
    </source>
</reference>
<name>A0ABT1H6X4_9NOCA</name>